<evidence type="ECO:0000313" key="3">
    <source>
        <dbReference type="EMBL" id="QJI03353.1"/>
    </source>
</evidence>
<organism evidence="2">
    <name type="scientific">viral metagenome</name>
    <dbReference type="NCBI Taxonomy" id="1070528"/>
    <lineage>
        <taxon>unclassified sequences</taxon>
        <taxon>metagenomes</taxon>
        <taxon>organismal metagenomes</taxon>
    </lineage>
</organism>
<proteinExistence type="predicted"/>
<keyword evidence="1" id="KW-1133">Transmembrane helix</keyword>
<reference evidence="2" key="1">
    <citation type="submission" date="2020-03" db="EMBL/GenBank/DDBJ databases">
        <title>The deep terrestrial virosphere.</title>
        <authorList>
            <person name="Holmfeldt K."/>
            <person name="Nilsson E."/>
            <person name="Simone D."/>
            <person name="Lopez-Fernandez M."/>
            <person name="Wu X."/>
            <person name="de Brujin I."/>
            <person name="Lundin D."/>
            <person name="Andersson A."/>
            <person name="Bertilsson S."/>
            <person name="Dopson M."/>
        </authorList>
    </citation>
    <scope>NUCLEOTIDE SEQUENCE</scope>
    <source>
        <strain evidence="2">TM448A03230</strain>
        <strain evidence="3">TM448B04465</strain>
    </source>
</reference>
<keyword evidence="1" id="KW-0472">Membrane</keyword>
<feature type="transmembrane region" description="Helical" evidence="1">
    <location>
        <begin position="7"/>
        <end position="26"/>
    </location>
</feature>
<feature type="transmembrane region" description="Helical" evidence="1">
    <location>
        <begin position="38"/>
        <end position="57"/>
    </location>
</feature>
<evidence type="ECO:0000256" key="1">
    <source>
        <dbReference type="SAM" id="Phobius"/>
    </source>
</evidence>
<evidence type="ECO:0000313" key="2">
    <source>
        <dbReference type="EMBL" id="QJA53096.1"/>
    </source>
</evidence>
<keyword evidence="1" id="KW-0812">Transmembrane</keyword>
<dbReference type="AlphaFoldDB" id="A0A6H1ZYU0"/>
<dbReference type="EMBL" id="MT144393">
    <property type="protein sequence ID" value="QJA53096.1"/>
    <property type="molecule type" value="Genomic_DNA"/>
</dbReference>
<gene>
    <name evidence="2" type="ORF">TM448A03230_0008</name>
    <name evidence="3" type="ORF">TM448B04465_0009</name>
</gene>
<name>A0A6H1ZYU0_9ZZZZ</name>
<accession>A0A6H1ZYU0</accession>
<sequence>MKKLLETARYISLFCWIVFAVWWIYLEIIIDAPISETGVPFFGILISCFVFTLFVQLPNIIQKEAKE</sequence>
<dbReference type="EMBL" id="MT145080">
    <property type="protein sequence ID" value="QJI03353.1"/>
    <property type="molecule type" value="Genomic_DNA"/>
</dbReference>
<protein>
    <submittedName>
        <fullName evidence="2">Uncharacterized protein</fullName>
    </submittedName>
</protein>